<dbReference type="InParanoid" id="A0A2P5E2W7"/>
<dbReference type="EMBL" id="JXTC01000233">
    <property type="protein sequence ID" value="PON79878.1"/>
    <property type="molecule type" value="Genomic_DNA"/>
</dbReference>
<dbReference type="OrthoDB" id="10365989at2759"/>
<gene>
    <name evidence="1" type="ORF">TorRG33x02_234970</name>
</gene>
<feature type="non-terminal residue" evidence="1">
    <location>
        <position position="1"/>
    </location>
</feature>
<reference evidence="2" key="1">
    <citation type="submission" date="2016-06" db="EMBL/GenBank/DDBJ databases">
        <title>Parallel loss of symbiosis genes in relatives of nitrogen-fixing non-legume Parasponia.</title>
        <authorList>
            <person name="Van Velzen R."/>
            <person name="Holmer R."/>
            <person name="Bu F."/>
            <person name="Rutten L."/>
            <person name="Van Zeijl A."/>
            <person name="Liu W."/>
            <person name="Santuari L."/>
            <person name="Cao Q."/>
            <person name="Sharma T."/>
            <person name="Shen D."/>
            <person name="Roswanjaya Y."/>
            <person name="Wardhani T."/>
            <person name="Kalhor M.S."/>
            <person name="Jansen J."/>
            <person name="Van den Hoogen J."/>
            <person name="Gungor B."/>
            <person name="Hartog M."/>
            <person name="Hontelez J."/>
            <person name="Verver J."/>
            <person name="Yang W.-C."/>
            <person name="Schijlen E."/>
            <person name="Repin R."/>
            <person name="Schilthuizen M."/>
            <person name="Schranz E."/>
            <person name="Heidstra R."/>
            <person name="Miyata K."/>
            <person name="Fedorova E."/>
            <person name="Kohlen W."/>
            <person name="Bisseling T."/>
            <person name="Smit S."/>
            <person name="Geurts R."/>
        </authorList>
    </citation>
    <scope>NUCLEOTIDE SEQUENCE [LARGE SCALE GENOMIC DNA]</scope>
    <source>
        <strain evidence="2">cv. RG33-2</strain>
    </source>
</reference>
<sequence>LIHILNHFELKMNNLLLSIMEQSKGIKNIILTTIKNMKRKTQFRMSYRKPNTPIWLILKTKRENEGIQIPSFSTIFRVTKQTETNRMRNDERGFERKRHTHSQGSRLDKRWHQQWQSEKCCWFYSSAVVP</sequence>
<comment type="caution">
    <text evidence="1">The sequence shown here is derived from an EMBL/GenBank/DDBJ whole genome shotgun (WGS) entry which is preliminary data.</text>
</comment>
<dbReference type="Proteomes" id="UP000237000">
    <property type="component" value="Unassembled WGS sequence"/>
</dbReference>
<keyword evidence="2" id="KW-1185">Reference proteome</keyword>
<name>A0A2P5E2W7_TREOI</name>
<dbReference type="AlphaFoldDB" id="A0A2P5E2W7"/>
<proteinExistence type="predicted"/>
<evidence type="ECO:0000313" key="2">
    <source>
        <dbReference type="Proteomes" id="UP000237000"/>
    </source>
</evidence>
<accession>A0A2P5E2W7</accession>
<organism evidence="1 2">
    <name type="scientific">Trema orientale</name>
    <name type="common">Charcoal tree</name>
    <name type="synonym">Celtis orientalis</name>
    <dbReference type="NCBI Taxonomy" id="63057"/>
    <lineage>
        <taxon>Eukaryota</taxon>
        <taxon>Viridiplantae</taxon>
        <taxon>Streptophyta</taxon>
        <taxon>Embryophyta</taxon>
        <taxon>Tracheophyta</taxon>
        <taxon>Spermatophyta</taxon>
        <taxon>Magnoliopsida</taxon>
        <taxon>eudicotyledons</taxon>
        <taxon>Gunneridae</taxon>
        <taxon>Pentapetalae</taxon>
        <taxon>rosids</taxon>
        <taxon>fabids</taxon>
        <taxon>Rosales</taxon>
        <taxon>Cannabaceae</taxon>
        <taxon>Trema</taxon>
    </lineage>
</organism>
<evidence type="ECO:0000313" key="1">
    <source>
        <dbReference type="EMBL" id="PON79878.1"/>
    </source>
</evidence>
<protein>
    <submittedName>
        <fullName evidence="1">Uncharacterized protein</fullName>
    </submittedName>
</protein>